<dbReference type="EMBL" id="JAOTPL010000001">
    <property type="protein sequence ID" value="MCU7693088.1"/>
    <property type="molecule type" value="Genomic_DNA"/>
</dbReference>
<dbReference type="SUPFAM" id="SSF75011">
    <property type="entry name" value="3-carboxy-cis,cis-mucoante lactonizing enzyme"/>
    <property type="match status" value="1"/>
</dbReference>
<keyword evidence="4" id="KW-1185">Reference proteome</keyword>
<gene>
    <name evidence="3" type="ORF">OD355_01010</name>
</gene>
<reference evidence="3" key="1">
    <citation type="submission" date="2022-10" db="EMBL/GenBank/DDBJ databases">
        <authorList>
            <person name="Kim H.S."/>
            <person name="Kim J.-S."/>
            <person name="Suh M.K."/>
            <person name="Eom M.K."/>
            <person name="Lee J.-S."/>
        </authorList>
    </citation>
    <scope>NUCLEOTIDE SEQUENCE</scope>
    <source>
        <strain evidence="3">LIP-5</strain>
    </source>
</reference>
<dbReference type="AlphaFoldDB" id="A0AAE3LIY8"/>
<dbReference type="PROSITE" id="PS51257">
    <property type="entry name" value="PROKAR_LIPOPROTEIN"/>
    <property type="match status" value="1"/>
</dbReference>
<feature type="chain" id="PRO_5042047558" evidence="1">
    <location>
        <begin position="23"/>
        <end position="383"/>
    </location>
</feature>
<feature type="signal peptide" evidence="1">
    <location>
        <begin position="1"/>
        <end position="22"/>
    </location>
</feature>
<evidence type="ECO:0000256" key="1">
    <source>
        <dbReference type="SAM" id="SignalP"/>
    </source>
</evidence>
<dbReference type="PANTHER" id="PTHR37957">
    <property type="entry name" value="BLR7070 PROTEIN"/>
    <property type="match status" value="1"/>
</dbReference>
<evidence type="ECO:0000313" key="4">
    <source>
        <dbReference type="Proteomes" id="UP001209317"/>
    </source>
</evidence>
<accession>A0AAE3LIY8</accession>
<dbReference type="Proteomes" id="UP001209317">
    <property type="component" value="Unassembled WGS sequence"/>
</dbReference>
<comment type="caution">
    <text evidence="3">The sequence shown here is derived from an EMBL/GenBank/DDBJ whole genome shotgun (WGS) entry which is preliminary data.</text>
</comment>
<sequence length="383" mass="42962">MQAKQFLYISLLLLFASCSTLRNRPAAQRSAIRFLDEYVIPNKTTFQDTKVGGLSGIDYDQQQGVYYVISDDRSNINPARFYTFSFDVTQSKIANFKILGVDSLRMKNGDLYPNAGIKAMNVPDPESIRYNPDERSIVWSSEGERIVDPAGNSILYNPSVTIADKSGKEIETLPVPKQFIMSEKETGPRRNGVFEGLSFADNFKTLFVSTEEPLYNDGPRATPTNGGWCRIVQYDYAQRKPIAQYAYPLDKVAKKPKPRSAFSVNGISEILAISPTKLIVIERSFSMGYLNNTIKLYLAELSDAANSQDIDYLKEQGKNPIKKKLLLNLNVIGKRIDNIEGITLGPALPNGRRSLILVSDNNFLGLQKTQLLLFEIDLDQLMQ</sequence>
<evidence type="ECO:0000313" key="3">
    <source>
        <dbReference type="EMBL" id="MCU7693088.1"/>
    </source>
</evidence>
<organism evidence="3 4">
    <name type="scientific">Haoranjiania flava</name>
    <dbReference type="NCBI Taxonomy" id="1856322"/>
    <lineage>
        <taxon>Bacteria</taxon>
        <taxon>Pseudomonadati</taxon>
        <taxon>Bacteroidota</taxon>
        <taxon>Chitinophagia</taxon>
        <taxon>Chitinophagales</taxon>
        <taxon>Chitinophagaceae</taxon>
        <taxon>Haoranjiania</taxon>
    </lineage>
</organism>
<dbReference type="Pfam" id="PF13449">
    <property type="entry name" value="Phytase-like"/>
    <property type="match status" value="1"/>
</dbReference>
<protein>
    <submittedName>
        <fullName evidence="3">Esterase-like activity of phytase family protein</fullName>
    </submittedName>
</protein>
<feature type="domain" description="Phytase-like" evidence="2">
    <location>
        <begin position="49"/>
        <end position="363"/>
    </location>
</feature>
<evidence type="ECO:0000259" key="2">
    <source>
        <dbReference type="Pfam" id="PF13449"/>
    </source>
</evidence>
<name>A0AAE3LIY8_9BACT</name>
<proteinExistence type="predicted"/>
<dbReference type="RefSeq" id="WP_263036576.1">
    <property type="nucleotide sequence ID" value="NZ_JAOTPL010000001.1"/>
</dbReference>
<dbReference type="InterPro" id="IPR027372">
    <property type="entry name" value="Phytase-like_dom"/>
</dbReference>
<keyword evidence="1" id="KW-0732">Signal</keyword>
<dbReference type="PANTHER" id="PTHR37957:SF1">
    <property type="entry name" value="PHYTASE-LIKE DOMAIN-CONTAINING PROTEIN"/>
    <property type="match status" value="1"/>
</dbReference>